<dbReference type="EMBL" id="BMJH01000002">
    <property type="protein sequence ID" value="GGC66001.1"/>
    <property type="molecule type" value="Genomic_DNA"/>
</dbReference>
<protein>
    <submittedName>
        <fullName evidence="2">Triacylglycerol lipase</fullName>
    </submittedName>
</protein>
<name>A0A916UBD0_9ACTN</name>
<dbReference type="PANTHER" id="PTHR34853:SF1">
    <property type="entry name" value="LIPASE 5"/>
    <property type="match status" value="1"/>
</dbReference>
<sequence>MLRKRSQRRRHRVTILAAAAAAILGVTGISPAAAQTGGFYAPPTPLASVVPGTVLKAEPLPLLLQIPTDDGPLPAAATRLMYQSTDPLGNPIAVTGTYLDPTVPWNGPGERPLVSMAPGTQGQGNQCAPSKLLSQLVQYDPPLDIRGEYELPFMVAMLSQGIAVVMTDYQGLGTPGVHTYVNRVAQGNAVLDAARAAQKLPGTRIGNDGPIALWGYSQGGSATAAAAELHPTYAPELDIKGAFAGAPPSDLKEVLRRIDGSILTGAIGYAINGFRHVYPEIEPLLDAELNDRGKQMLRDVAAQCVGETALTYGFQQTSTFTTSGRPLSDVLDELPEVQSIIATQQLGKVQPEIPVLVQIGTDDDIIPAVQVRTLAADWCARGATVALTENPLPAILPGLAVNHGLPYLLGVVESIEFINDRFADRPAPSTC</sequence>
<dbReference type="AlphaFoldDB" id="A0A916UBD0"/>
<feature type="chain" id="PRO_5036857505" evidence="1">
    <location>
        <begin position="35"/>
        <end position="431"/>
    </location>
</feature>
<evidence type="ECO:0000256" key="1">
    <source>
        <dbReference type="SAM" id="SignalP"/>
    </source>
</evidence>
<keyword evidence="3" id="KW-1185">Reference proteome</keyword>
<dbReference type="PIRSF" id="PIRSF029171">
    <property type="entry name" value="Esterase_LipA"/>
    <property type="match status" value="1"/>
</dbReference>
<dbReference type="Gene3D" id="3.40.50.1820">
    <property type="entry name" value="alpha/beta hydrolase"/>
    <property type="match status" value="1"/>
</dbReference>
<dbReference type="PANTHER" id="PTHR34853">
    <property type="match status" value="1"/>
</dbReference>
<dbReference type="GO" id="GO:0004806">
    <property type="term" value="F:triacylglycerol lipase activity"/>
    <property type="evidence" value="ECO:0007669"/>
    <property type="project" value="InterPro"/>
</dbReference>
<accession>A0A916UBD0</accession>
<dbReference type="GO" id="GO:0016042">
    <property type="term" value="P:lipid catabolic process"/>
    <property type="evidence" value="ECO:0007669"/>
    <property type="project" value="InterPro"/>
</dbReference>
<dbReference type="Gene3D" id="1.10.260.130">
    <property type="match status" value="1"/>
</dbReference>
<evidence type="ECO:0000313" key="3">
    <source>
        <dbReference type="Proteomes" id="UP000641514"/>
    </source>
</evidence>
<dbReference type="Proteomes" id="UP000641514">
    <property type="component" value="Unassembled WGS sequence"/>
</dbReference>
<comment type="caution">
    <text evidence="2">The sequence shown here is derived from an EMBL/GenBank/DDBJ whole genome shotgun (WGS) entry which is preliminary data.</text>
</comment>
<reference evidence="2" key="2">
    <citation type="submission" date="2020-09" db="EMBL/GenBank/DDBJ databases">
        <authorList>
            <person name="Sun Q."/>
            <person name="Zhou Y."/>
        </authorList>
    </citation>
    <scope>NUCLEOTIDE SEQUENCE</scope>
    <source>
        <strain evidence="2">CGMCC 1.15478</strain>
    </source>
</reference>
<dbReference type="InterPro" id="IPR029058">
    <property type="entry name" value="AB_hydrolase_fold"/>
</dbReference>
<organism evidence="2 3">
    <name type="scientific">Hoyosella rhizosphaerae</name>
    <dbReference type="NCBI Taxonomy" id="1755582"/>
    <lineage>
        <taxon>Bacteria</taxon>
        <taxon>Bacillati</taxon>
        <taxon>Actinomycetota</taxon>
        <taxon>Actinomycetes</taxon>
        <taxon>Mycobacteriales</taxon>
        <taxon>Hoyosellaceae</taxon>
        <taxon>Hoyosella</taxon>
    </lineage>
</organism>
<feature type="signal peptide" evidence="1">
    <location>
        <begin position="1"/>
        <end position="34"/>
    </location>
</feature>
<gene>
    <name evidence="2" type="ORF">GCM10011410_18200</name>
</gene>
<dbReference type="SUPFAM" id="SSF53474">
    <property type="entry name" value="alpha/beta-Hydrolases"/>
    <property type="match status" value="1"/>
</dbReference>
<reference evidence="2" key="1">
    <citation type="journal article" date="2014" name="Int. J. Syst. Evol. Microbiol.">
        <title>Complete genome sequence of Corynebacterium casei LMG S-19264T (=DSM 44701T), isolated from a smear-ripened cheese.</title>
        <authorList>
            <consortium name="US DOE Joint Genome Institute (JGI-PGF)"/>
            <person name="Walter F."/>
            <person name="Albersmeier A."/>
            <person name="Kalinowski J."/>
            <person name="Ruckert C."/>
        </authorList>
    </citation>
    <scope>NUCLEOTIDE SEQUENCE</scope>
    <source>
        <strain evidence="2">CGMCC 1.15478</strain>
    </source>
</reference>
<proteinExistence type="predicted"/>
<evidence type="ECO:0000313" key="2">
    <source>
        <dbReference type="EMBL" id="GGC66001.1"/>
    </source>
</evidence>
<dbReference type="RefSeq" id="WP_229675881.1">
    <property type="nucleotide sequence ID" value="NZ_BMJH01000002.1"/>
</dbReference>
<dbReference type="Pfam" id="PF03583">
    <property type="entry name" value="LIP"/>
    <property type="match status" value="1"/>
</dbReference>
<keyword evidence="1" id="KW-0732">Signal</keyword>
<dbReference type="InterPro" id="IPR005152">
    <property type="entry name" value="Lipase_secreted"/>
</dbReference>